<protein>
    <submittedName>
        <fullName evidence="2">Outer membrane biogenesis protein BamB</fullName>
    </submittedName>
</protein>
<organism evidence="2 3">
    <name type="scientific">Gimesia panareensis</name>
    <dbReference type="NCBI Taxonomy" id="2527978"/>
    <lineage>
        <taxon>Bacteria</taxon>
        <taxon>Pseudomonadati</taxon>
        <taxon>Planctomycetota</taxon>
        <taxon>Planctomycetia</taxon>
        <taxon>Planctomycetales</taxon>
        <taxon>Planctomycetaceae</taxon>
        <taxon>Gimesia</taxon>
    </lineage>
</organism>
<dbReference type="EMBL" id="CP036317">
    <property type="protein sequence ID" value="QDV16298.1"/>
    <property type="molecule type" value="Genomic_DNA"/>
</dbReference>
<dbReference type="OrthoDB" id="223176at2"/>
<dbReference type="InterPro" id="IPR015943">
    <property type="entry name" value="WD40/YVTN_repeat-like_dom_sf"/>
</dbReference>
<dbReference type="AlphaFoldDB" id="A0A518FIX2"/>
<name>A0A518FIX2_9PLAN</name>
<dbReference type="SUPFAM" id="SSF50998">
    <property type="entry name" value="Quinoprotein alcohol dehydrogenase-like"/>
    <property type="match status" value="1"/>
</dbReference>
<dbReference type="PANTHER" id="PTHR34512">
    <property type="entry name" value="CELL SURFACE PROTEIN"/>
    <property type="match status" value="1"/>
</dbReference>
<reference evidence="2 3" key="1">
    <citation type="submission" date="2019-02" db="EMBL/GenBank/DDBJ databases">
        <title>Deep-cultivation of Planctomycetes and their phenomic and genomic characterization uncovers novel biology.</title>
        <authorList>
            <person name="Wiegand S."/>
            <person name="Jogler M."/>
            <person name="Boedeker C."/>
            <person name="Pinto D."/>
            <person name="Vollmers J."/>
            <person name="Rivas-Marin E."/>
            <person name="Kohn T."/>
            <person name="Peeters S.H."/>
            <person name="Heuer A."/>
            <person name="Rast P."/>
            <person name="Oberbeckmann S."/>
            <person name="Bunk B."/>
            <person name="Jeske O."/>
            <person name="Meyerdierks A."/>
            <person name="Storesund J.E."/>
            <person name="Kallscheuer N."/>
            <person name="Luecker S."/>
            <person name="Lage O.M."/>
            <person name="Pohl T."/>
            <person name="Merkel B.J."/>
            <person name="Hornburger P."/>
            <person name="Mueller R.-W."/>
            <person name="Bruemmer F."/>
            <person name="Labrenz M."/>
            <person name="Spormann A.M."/>
            <person name="Op den Camp H."/>
            <person name="Overmann J."/>
            <person name="Amann R."/>
            <person name="Jetten M.S.M."/>
            <person name="Mascher T."/>
            <person name="Medema M.H."/>
            <person name="Devos D.P."/>
            <person name="Kaster A.-K."/>
            <person name="Ovreas L."/>
            <person name="Rohde M."/>
            <person name="Galperin M.Y."/>
            <person name="Jogler C."/>
        </authorList>
    </citation>
    <scope>NUCLEOTIDE SEQUENCE [LARGE SCALE GENOMIC DNA]</scope>
    <source>
        <strain evidence="2 3">Pan153</strain>
    </source>
</reference>
<proteinExistence type="predicted"/>
<evidence type="ECO:0000313" key="3">
    <source>
        <dbReference type="Proteomes" id="UP000320839"/>
    </source>
</evidence>
<dbReference type="RefSeq" id="WP_145454225.1">
    <property type="nucleotide sequence ID" value="NZ_CP036317.1"/>
</dbReference>
<dbReference type="InterPro" id="IPR011047">
    <property type="entry name" value="Quinoprotein_ADH-like_sf"/>
</dbReference>
<evidence type="ECO:0000259" key="1">
    <source>
        <dbReference type="Pfam" id="PF13360"/>
    </source>
</evidence>
<dbReference type="InterPro" id="IPR002372">
    <property type="entry name" value="PQQ_rpt_dom"/>
</dbReference>
<feature type="domain" description="Pyrrolo-quinoline quinone repeat" evidence="1">
    <location>
        <begin position="357"/>
        <end position="629"/>
    </location>
</feature>
<dbReference type="Gene3D" id="2.130.10.10">
    <property type="entry name" value="YVTN repeat-like/Quinoprotein amine dehydrogenase"/>
    <property type="match status" value="1"/>
</dbReference>
<sequence length="712" mass="79642">MLAKGAPVCCFRNRKNGFSPVPGGLTLLSLLLFAGRLPAQVAVEVVAETTVQTSETAPHKIPGFSISVDEKKLNLLDDYERYVRHQMWEKALTTIKELSASKSTSALLPTRDGFLIDADQRIFRALTSLPAEGREAYRLFFDGKARKEFAELSEKGQLFSPESEKQLVQIYYQYFLTSIGDDVADLLGDQAFERGDFIQAAQYWRSILDHHPDTSLPELDLNVKYALALIRGRQTGQAAATIEVISQQFSGQKVTLGGKSVDPVPYLKSLLPGKLTASSSTKHNQGANHLTRALDLPDSKTEPRWQIHFLDKAVEQALQNSQNDYYGRRKSYATYVPPMAVDQQHAYFNYYGVCFGVDLQTGKLLWRSAKFKDLGNHFNNYSFHQSSHLNQYHVAVSGNYVLTTLIPQKEMNRYRACYRLTAYHKDTGKQLWQSKVNNESFICEPLVDGEQIYVISHMQNNKQLKLDCLSLKTGKREWSIPLGSVVAGNSSNGMVNMPSPLLQKVEDQLLILTNNGALFDISLASRSINWVFRYSYPVNQTDSNYYYAAVDEEVELHSQGQLFRAQNLLFFKEAGANEVYALDLAAKKVLWKRPIKVSAQLVGIDDQHVYLLSKEMEALDRQSGRLDWAVSLPVEAGGLSAVIGSGQAWVFTSRGIFEISKTNGDIIDIYRGHDLNSMGGAIQLKHGLLICVSNQAVTAYPTQSAERQTSGP</sequence>
<evidence type="ECO:0000313" key="2">
    <source>
        <dbReference type="EMBL" id="QDV16298.1"/>
    </source>
</evidence>
<dbReference type="PANTHER" id="PTHR34512:SF30">
    <property type="entry name" value="OUTER MEMBRANE PROTEIN ASSEMBLY FACTOR BAMB"/>
    <property type="match status" value="1"/>
</dbReference>
<dbReference type="Proteomes" id="UP000320839">
    <property type="component" value="Chromosome"/>
</dbReference>
<accession>A0A518FIX2</accession>
<gene>
    <name evidence="2" type="ORF">Pan153_09250</name>
</gene>
<dbReference type="Pfam" id="PF13360">
    <property type="entry name" value="PQQ_2"/>
    <property type="match status" value="1"/>
</dbReference>